<dbReference type="Proteomes" id="UP000515518">
    <property type="component" value="Chromosome"/>
</dbReference>
<dbReference type="AlphaFoldDB" id="A0A7G6RJ57"/>
<reference evidence="3" key="1">
    <citation type="journal article" date="2020" name="Mol. Plant Microbe">
        <title>Rhizobial microsymbionts of the narrowly endemic Oxytropis species growing in Kamchatka are characterized by significant genetic diversity and possess a set of genes that are associated with T3SS and T6SS secretion systems and can affect the development of symbiosis.</title>
        <authorList>
            <person name="Safronova V."/>
            <person name="Guro P."/>
            <person name="Sazanova A."/>
            <person name="Kuznetsova I."/>
            <person name="Belimov A."/>
            <person name="Yakubov V."/>
            <person name="Chirak E."/>
            <person name="Afonin A."/>
            <person name="Gogolev Y."/>
            <person name="Andronov E."/>
            <person name="Tikhonovich I."/>
        </authorList>
    </citation>
    <scope>NUCLEOTIDE SEQUENCE [LARGE SCALE GENOMIC DNA]</scope>
    <source>
        <strain evidence="3">RCAM0610</strain>
    </source>
</reference>
<feature type="compositionally biased region" description="Low complexity" evidence="1">
    <location>
        <begin position="74"/>
        <end position="92"/>
    </location>
</feature>
<accession>A0A7G6RJ57</accession>
<gene>
    <name evidence="2" type="ORF">HB770_10470</name>
</gene>
<protein>
    <submittedName>
        <fullName evidence="2">Uncharacterized protein</fullName>
    </submittedName>
</protein>
<feature type="region of interest" description="Disordered" evidence="1">
    <location>
        <begin position="25"/>
        <end position="143"/>
    </location>
</feature>
<organism evidence="2 3">
    <name type="scientific">Rhizobium leguminosarum bv. viciae</name>
    <dbReference type="NCBI Taxonomy" id="387"/>
    <lineage>
        <taxon>Bacteria</taxon>
        <taxon>Pseudomonadati</taxon>
        <taxon>Pseudomonadota</taxon>
        <taxon>Alphaproteobacteria</taxon>
        <taxon>Hyphomicrobiales</taxon>
        <taxon>Rhizobiaceae</taxon>
        <taxon>Rhizobium/Agrobacterium group</taxon>
        <taxon>Rhizobium</taxon>
    </lineage>
</organism>
<feature type="compositionally biased region" description="Acidic residues" evidence="1">
    <location>
        <begin position="58"/>
        <end position="68"/>
    </location>
</feature>
<feature type="compositionally biased region" description="Basic and acidic residues" evidence="1">
    <location>
        <begin position="25"/>
        <end position="55"/>
    </location>
</feature>
<evidence type="ECO:0000313" key="3">
    <source>
        <dbReference type="Proteomes" id="UP000515518"/>
    </source>
</evidence>
<evidence type="ECO:0000256" key="1">
    <source>
        <dbReference type="SAM" id="MobiDB-lite"/>
    </source>
</evidence>
<feature type="compositionally biased region" description="Acidic residues" evidence="1">
    <location>
        <begin position="93"/>
        <end position="103"/>
    </location>
</feature>
<name>A0A7G6RJ57_RHILV</name>
<evidence type="ECO:0000313" key="2">
    <source>
        <dbReference type="EMBL" id="QND42289.1"/>
    </source>
</evidence>
<sequence>MAELARIVGFEPRVAANTVTETARREPALDLEDELGREFDRYDSPRPLAELDRPAEPFSDDVTPEDYVEPVLDASPAAERAEVPEPVSVAPVEAEEVEAEEEVALPAAGNGDASAADWGSSFPPSPSPSPRHRCNRPSAVRAT</sequence>
<dbReference type="EMBL" id="CP050549">
    <property type="protein sequence ID" value="QND42289.1"/>
    <property type="molecule type" value="Genomic_DNA"/>
</dbReference>
<proteinExistence type="predicted"/>